<reference evidence="2" key="2">
    <citation type="submission" date="2020-06" db="EMBL/GenBank/DDBJ databases">
        <title>Helianthus annuus Genome sequencing and assembly Release 2.</title>
        <authorList>
            <person name="Gouzy J."/>
            <person name="Langlade N."/>
            <person name="Munos S."/>
        </authorList>
    </citation>
    <scope>NUCLEOTIDE SEQUENCE</scope>
    <source>
        <tissue evidence="2">Leaves</tissue>
    </source>
</reference>
<accession>A0A9K3DFN9</accession>
<dbReference type="EMBL" id="MNCJ02000332">
    <property type="protein sequence ID" value="KAF5753784.1"/>
    <property type="molecule type" value="Genomic_DNA"/>
</dbReference>
<dbReference type="AlphaFoldDB" id="A0A9K3DFN9"/>
<protein>
    <submittedName>
        <fullName evidence="2">Uncharacterized protein</fullName>
    </submittedName>
</protein>
<keyword evidence="3" id="KW-1185">Reference proteome</keyword>
<dbReference type="Proteomes" id="UP000215914">
    <property type="component" value="Unassembled WGS sequence"/>
</dbReference>
<comment type="caution">
    <text evidence="2">The sequence shown here is derived from an EMBL/GenBank/DDBJ whole genome shotgun (WGS) entry which is preliminary data.</text>
</comment>
<proteinExistence type="predicted"/>
<organism evidence="2 3">
    <name type="scientific">Helianthus annuus</name>
    <name type="common">Common sunflower</name>
    <dbReference type="NCBI Taxonomy" id="4232"/>
    <lineage>
        <taxon>Eukaryota</taxon>
        <taxon>Viridiplantae</taxon>
        <taxon>Streptophyta</taxon>
        <taxon>Embryophyta</taxon>
        <taxon>Tracheophyta</taxon>
        <taxon>Spermatophyta</taxon>
        <taxon>Magnoliopsida</taxon>
        <taxon>eudicotyledons</taxon>
        <taxon>Gunneridae</taxon>
        <taxon>Pentapetalae</taxon>
        <taxon>asterids</taxon>
        <taxon>campanulids</taxon>
        <taxon>Asterales</taxon>
        <taxon>Asteraceae</taxon>
        <taxon>Asteroideae</taxon>
        <taxon>Heliantheae alliance</taxon>
        <taxon>Heliantheae</taxon>
        <taxon>Helianthus</taxon>
    </lineage>
</organism>
<name>A0A9K3DFN9_HELAN</name>
<dbReference type="Gramene" id="mRNA:HanXRQr2_Chr17g0783961">
    <property type="protein sequence ID" value="CDS:HanXRQr2_Chr17g0783961.1"/>
    <property type="gene ID" value="HanXRQr2_Chr17g0783961"/>
</dbReference>
<gene>
    <name evidence="2" type="ORF">HanXRQr2_Chr17g0783961</name>
</gene>
<feature type="compositionally biased region" description="Basic and acidic residues" evidence="1">
    <location>
        <begin position="42"/>
        <end position="51"/>
    </location>
</feature>
<feature type="region of interest" description="Disordered" evidence="1">
    <location>
        <begin position="1"/>
        <end position="68"/>
    </location>
</feature>
<sequence length="91" mass="9496">MNAGKDNTSRGGGRGSGVGSGLRGGKTKQVSRKRIDCGIVIREPDLSRGDGDAVSGRQRSVGPFFTEDNEPKPCYTNLLASAESQLASKPS</sequence>
<evidence type="ECO:0000256" key="1">
    <source>
        <dbReference type="SAM" id="MobiDB-lite"/>
    </source>
</evidence>
<reference evidence="2" key="1">
    <citation type="journal article" date="2017" name="Nature">
        <title>The sunflower genome provides insights into oil metabolism, flowering and Asterid evolution.</title>
        <authorList>
            <person name="Badouin H."/>
            <person name="Gouzy J."/>
            <person name="Grassa C.J."/>
            <person name="Murat F."/>
            <person name="Staton S.E."/>
            <person name="Cottret L."/>
            <person name="Lelandais-Briere C."/>
            <person name="Owens G.L."/>
            <person name="Carrere S."/>
            <person name="Mayjonade B."/>
            <person name="Legrand L."/>
            <person name="Gill N."/>
            <person name="Kane N.C."/>
            <person name="Bowers J.E."/>
            <person name="Hubner S."/>
            <person name="Bellec A."/>
            <person name="Berard A."/>
            <person name="Berges H."/>
            <person name="Blanchet N."/>
            <person name="Boniface M.C."/>
            <person name="Brunel D."/>
            <person name="Catrice O."/>
            <person name="Chaidir N."/>
            <person name="Claudel C."/>
            <person name="Donnadieu C."/>
            <person name="Faraut T."/>
            <person name="Fievet G."/>
            <person name="Helmstetter N."/>
            <person name="King M."/>
            <person name="Knapp S.J."/>
            <person name="Lai Z."/>
            <person name="Le Paslier M.C."/>
            <person name="Lippi Y."/>
            <person name="Lorenzon L."/>
            <person name="Mandel J.R."/>
            <person name="Marage G."/>
            <person name="Marchand G."/>
            <person name="Marquand E."/>
            <person name="Bret-Mestries E."/>
            <person name="Morien E."/>
            <person name="Nambeesan S."/>
            <person name="Nguyen T."/>
            <person name="Pegot-Espagnet P."/>
            <person name="Pouilly N."/>
            <person name="Raftis F."/>
            <person name="Sallet E."/>
            <person name="Schiex T."/>
            <person name="Thomas J."/>
            <person name="Vandecasteele C."/>
            <person name="Vares D."/>
            <person name="Vear F."/>
            <person name="Vautrin S."/>
            <person name="Crespi M."/>
            <person name="Mangin B."/>
            <person name="Burke J.M."/>
            <person name="Salse J."/>
            <person name="Munos S."/>
            <person name="Vincourt P."/>
            <person name="Rieseberg L.H."/>
            <person name="Langlade N.B."/>
        </authorList>
    </citation>
    <scope>NUCLEOTIDE SEQUENCE</scope>
    <source>
        <tissue evidence="2">Leaves</tissue>
    </source>
</reference>
<evidence type="ECO:0000313" key="2">
    <source>
        <dbReference type="EMBL" id="KAF5753784.1"/>
    </source>
</evidence>
<feature type="compositionally biased region" description="Gly residues" evidence="1">
    <location>
        <begin position="10"/>
        <end position="24"/>
    </location>
</feature>
<evidence type="ECO:0000313" key="3">
    <source>
        <dbReference type="Proteomes" id="UP000215914"/>
    </source>
</evidence>